<dbReference type="EMBL" id="SIXI01000007">
    <property type="protein sequence ID" value="TBO28315.1"/>
    <property type="molecule type" value="Genomic_DNA"/>
</dbReference>
<dbReference type="OrthoDB" id="555447at2"/>
<dbReference type="Gene3D" id="3.40.50.2000">
    <property type="entry name" value="Glycogen Phosphorylase B"/>
    <property type="match status" value="1"/>
</dbReference>
<dbReference type="GO" id="GO:0006488">
    <property type="term" value="P:dolichol-linked oligosaccharide biosynthetic process"/>
    <property type="evidence" value="ECO:0007669"/>
    <property type="project" value="InterPro"/>
</dbReference>
<dbReference type="Proteomes" id="UP000292120">
    <property type="component" value="Unassembled WGS sequence"/>
</dbReference>
<evidence type="ECO:0008006" key="3">
    <source>
        <dbReference type="Google" id="ProtNLM"/>
    </source>
</evidence>
<comment type="caution">
    <text evidence="1">The sequence shown here is derived from an EMBL/GenBank/DDBJ whole genome shotgun (WGS) entry which is preliminary data.</text>
</comment>
<dbReference type="AlphaFoldDB" id="A0A4Q9H0H5"/>
<evidence type="ECO:0000313" key="2">
    <source>
        <dbReference type="Proteomes" id="UP000292120"/>
    </source>
</evidence>
<protein>
    <recommendedName>
        <fullName evidence="3">UDP-N-acetylglucosamine--LPS N-acetylglucosamine transferase</fullName>
    </recommendedName>
</protein>
<dbReference type="Pfam" id="PF08660">
    <property type="entry name" value="Alg14"/>
    <property type="match status" value="1"/>
</dbReference>
<reference evidence="1 2" key="1">
    <citation type="submission" date="2019-02" db="EMBL/GenBank/DDBJ databases">
        <title>Aquabacterium sp. strain KMB7.</title>
        <authorList>
            <person name="Chen W.-M."/>
        </authorList>
    </citation>
    <scope>NUCLEOTIDE SEQUENCE [LARGE SCALE GENOMIC DNA]</scope>
    <source>
        <strain evidence="1 2">KMB7</strain>
    </source>
</reference>
<evidence type="ECO:0000313" key="1">
    <source>
        <dbReference type="EMBL" id="TBO28315.1"/>
    </source>
</evidence>
<organism evidence="1 2">
    <name type="scientific">Aquabacterium lacunae</name>
    <dbReference type="NCBI Taxonomy" id="2528630"/>
    <lineage>
        <taxon>Bacteria</taxon>
        <taxon>Pseudomonadati</taxon>
        <taxon>Pseudomonadota</taxon>
        <taxon>Betaproteobacteria</taxon>
        <taxon>Burkholderiales</taxon>
        <taxon>Aquabacterium</taxon>
    </lineage>
</organism>
<keyword evidence="2" id="KW-1185">Reference proteome</keyword>
<accession>A0A4Q9H0H5</accession>
<dbReference type="InterPro" id="IPR013969">
    <property type="entry name" value="Oligosacch_biosynth_Alg14"/>
</dbReference>
<name>A0A4Q9H0H5_9BURK</name>
<gene>
    <name evidence="1" type="ORF">EYS42_15020</name>
</gene>
<dbReference type="RefSeq" id="WP_130969012.1">
    <property type="nucleotide sequence ID" value="NZ_SIXI01000007.1"/>
</dbReference>
<proteinExistence type="predicted"/>
<sequence length="147" mass="16536">MKVLMIASQGGHWIQLNRLLPAFESHELVFVSTNPSYASDVTAGRFFTVADANLDQKRRLILVFCQLFILFHKVRPDVVVTTGAAPGLIGLINGRIFRAKTIWVDSIANSEELSTSGRVARFFSDVWLTQWKELSHERGPSYWGSVL</sequence>